<dbReference type="AlphaFoldDB" id="A0AAN0RKH9"/>
<dbReference type="EMBL" id="CP003984">
    <property type="protein sequence ID" value="AII87888.1"/>
    <property type="molecule type" value="Genomic_DNA"/>
</dbReference>
<keyword evidence="2" id="KW-1185">Reference proteome</keyword>
<protein>
    <submittedName>
        <fullName evidence="1">Uncharacterized protein</fullName>
    </submittedName>
</protein>
<name>A0AAN0RKH9_9RHOB</name>
<evidence type="ECO:0000313" key="1">
    <source>
        <dbReference type="EMBL" id="AII87888.1"/>
    </source>
</evidence>
<evidence type="ECO:0000313" key="2">
    <source>
        <dbReference type="Proteomes" id="UP000028680"/>
    </source>
</evidence>
<dbReference type="Proteomes" id="UP000028680">
    <property type="component" value="Chromosome"/>
</dbReference>
<reference evidence="1 2" key="1">
    <citation type="journal article" date="2014" name="ISME J.">
        <title>Adaptation of an abundant Roseobacter RCA organism to pelagic systems revealed by genomic and transcriptomic analyses.</title>
        <authorList>
            <person name="Voget S."/>
            <person name="Wemheuer B."/>
            <person name="Brinkhoff T."/>
            <person name="Vollmers J."/>
            <person name="Dietrich S."/>
            <person name="Giebel H.A."/>
            <person name="Beardsley C."/>
            <person name="Sardemann C."/>
            <person name="Bakenhus I."/>
            <person name="Billerbeck S."/>
            <person name="Daniel R."/>
            <person name="Simon M."/>
        </authorList>
    </citation>
    <scope>NUCLEOTIDE SEQUENCE [LARGE SCALE GENOMIC DNA]</scope>
    <source>
        <strain evidence="1 2">RCA23</strain>
    </source>
</reference>
<gene>
    <name evidence="1" type="ORF">RCA23_c23650</name>
</gene>
<accession>A0AAN0RKH9</accession>
<sequence>MKANLNFNRRQWLAATFGFLATSIASPILAQTRIRRIRTQYIAALGAEGATSGTGAETWGLWKEDPGAIGVWLRLYQTLQKAGNLAPAGWRFDIDDWWLDENGLIMKAPEFPIPAGQYFVTNGEEHFSLLTIEEPDAEGKQSWSLSDDKTLANVTHGPCRSARYTPEGESGTCSPEFADRSAFPLKPGESPPLVSGCNRKNYAVLIVIGVPSTS</sequence>
<dbReference type="KEGG" id="ptp:RCA23_c23650"/>
<proteinExistence type="predicted"/>
<dbReference type="RefSeq" id="WP_044050523.1">
    <property type="nucleotide sequence ID" value="NZ_CP003984.1"/>
</dbReference>
<organism evidence="1 2">
    <name type="scientific">Planktomarina temperata RCA23</name>
    <dbReference type="NCBI Taxonomy" id="666509"/>
    <lineage>
        <taxon>Bacteria</taxon>
        <taxon>Pseudomonadati</taxon>
        <taxon>Pseudomonadota</taxon>
        <taxon>Alphaproteobacteria</taxon>
        <taxon>Rhodobacterales</taxon>
        <taxon>Paracoccaceae</taxon>
        <taxon>Planktomarina</taxon>
    </lineage>
</organism>